<proteinExistence type="predicted"/>
<feature type="region of interest" description="Disordered" evidence="1">
    <location>
        <begin position="837"/>
        <end position="904"/>
    </location>
</feature>
<dbReference type="SMART" id="SM01292">
    <property type="entry name" value="N1221"/>
    <property type="match status" value="1"/>
</dbReference>
<evidence type="ECO:0000313" key="4">
    <source>
        <dbReference type="EMBL" id="KAF2671887.1"/>
    </source>
</evidence>
<dbReference type="InterPro" id="IPR012486">
    <property type="entry name" value="Far11/STRP_N"/>
</dbReference>
<feature type="compositionally biased region" description="Polar residues" evidence="1">
    <location>
        <begin position="728"/>
        <end position="738"/>
    </location>
</feature>
<feature type="region of interest" description="Disordered" evidence="1">
    <location>
        <begin position="524"/>
        <end position="546"/>
    </location>
</feature>
<feature type="compositionally biased region" description="Pro residues" evidence="1">
    <location>
        <begin position="95"/>
        <end position="107"/>
    </location>
</feature>
<organism evidence="4 5">
    <name type="scientific">Microthyrium microscopicum</name>
    <dbReference type="NCBI Taxonomy" id="703497"/>
    <lineage>
        <taxon>Eukaryota</taxon>
        <taxon>Fungi</taxon>
        <taxon>Dikarya</taxon>
        <taxon>Ascomycota</taxon>
        <taxon>Pezizomycotina</taxon>
        <taxon>Dothideomycetes</taxon>
        <taxon>Dothideomycetes incertae sedis</taxon>
        <taxon>Microthyriales</taxon>
        <taxon>Microthyriaceae</taxon>
        <taxon>Microthyrium</taxon>
    </lineage>
</organism>
<dbReference type="AlphaFoldDB" id="A0A6A6UKA5"/>
<evidence type="ECO:0000256" key="1">
    <source>
        <dbReference type="SAM" id="MobiDB-lite"/>
    </source>
</evidence>
<dbReference type="PANTHER" id="PTHR13239:SF4">
    <property type="entry name" value="AT25231P"/>
    <property type="match status" value="1"/>
</dbReference>
<accession>A0A6A6UKA5</accession>
<dbReference type="PANTHER" id="PTHR13239">
    <property type="entry name" value="PROTEIN REQUIRED FOR HYPHAL ANASTOMOSIS HAM-2"/>
    <property type="match status" value="1"/>
</dbReference>
<dbReference type="InterPro" id="IPR040185">
    <property type="entry name" value="Far11/STRP"/>
</dbReference>
<dbReference type="OrthoDB" id="18234at2759"/>
<dbReference type="SMART" id="SM01293">
    <property type="entry name" value="DUF3402"/>
    <property type="match status" value="1"/>
</dbReference>
<sequence length="1087" mass="121703">MATDEEPAELLAPLIDEADLILPTDNESDSNPLPTNDSISSDNHIPNDEPVPTDAIGILSALRAFKPSLPRDGIALPTRPIIRREGSNNSAVPAPRQPPPDPPPAAPEAPNSLGSDSNGDSALAPDSLSLQQLRALVKDLPRQEPAPYAFVYQDAASLPEELEEWFSYSLQERARIAKTFSSFGETWGSWRQSGFGEGKAANDWGDAEEKEREHFVEAQLAALKTGDMDQRLNSLETLVYLALGCWHETAGLQSDSWREHASSSGKGKRRDSESTSSSADEPYKSEELNSMLESQYDDFGLQIEWIKRNAELILDCHGIQPIMEIFKTTVDRECNGDVTRLDIIAIQREAEQREIWYAATLLYICLEAIRSCSDSEKQLAYRSQLLNSKLNILIYLGDVINSIRWDETIQIPMVRILLLAWKAVLVLLGGLPEVEKAKDSFQEKDPARDKPTKPIITASPLDYHSFRQEITSKYPAYIPPKGTFPMEPEQKSILPPLRANTSRSTNGVFQPQTQHGSSILHQPVHIATPAPSPPPSPAAGKGGKKQNYQTNQLFPFMYPPLDINANQLGGKGTTYLQDVLVGRKWDGADIPISILEASELFSSRIRATRAMKQLWDARSEFLQYERGWVDDENKDIAPFDLEDDGPITLEDAAKDLKNAEDEKNQEGDSKTTRIHDGSVQDRLDTVEDYYRDGLPHLQSVVVVVLKTIIATLTSLIANGMNGPQSVYENGNGTTQANGNEAAPQPFDTSKMSLDELEVLRTQEVTAKAASGLVLLLLKWFKVSHVLKFEYLCQLLVDANYVPIILKLLQSQEMERVVNMKSDRVEFNLFPYCRSLSRNAPQPTPPSPPHPQSPSLMNPEPLPSDSDSDDDALPPPIARHRSPKPTNTTPPQSDTPPTAPEVDELGLPTTILPSLPITTFSWRNFFSSINFLRILHKACKSKAHRNLMLVQYKSATYLRKSLRVPQRELRLYTLKLFKNQVPYCGRKWRQSNMRVITAVYLHCRPELRDDWLLSADVDTDVDMAVPMEQSLRALTHYYNLKRYPVQMGRRSGGGLAERDFFARELEKLEWEGDGDEGEGQWEQGGEHL</sequence>
<dbReference type="InterPro" id="IPR021819">
    <property type="entry name" value="Far11/STRP_C"/>
</dbReference>
<evidence type="ECO:0008006" key="6">
    <source>
        <dbReference type="Google" id="ProtNLM"/>
    </source>
</evidence>
<feature type="domain" description="Far11/STRP N-terminal" evidence="2">
    <location>
        <begin position="145"/>
        <end position="490"/>
    </location>
</feature>
<feature type="region of interest" description="Disordered" evidence="1">
    <location>
        <begin position="728"/>
        <end position="747"/>
    </location>
</feature>
<gene>
    <name evidence="4" type="ORF">BT63DRAFT_476725</name>
</gene>
<dbReference type="EMBL" id="MU004232">
    <property type="protein sequence ID" value="KAF2671887.1"/>
    <property type="molecule type" value="Genomic_DNA"/>
</dbReference>
<feature type="compositionally biased region" description="Pro residues" evidence="1">
    <location>
        <begin position="841"/>
        <end position="851"/>
    </location>
</feature>
<keyword evidence="5" id="KW-1185">Reference proteome</keyword>
<feature type="compositionally biased region" description="Polar residues" evidence="1">
    <location>
        <begin position="29"/>
        <end position="44"/>
    </location>
</feature>
<dbReference type="Pfam" id="PF11882">
    <property type="entry name" value="DUF3402"/>
    <property type="match status" value="1"/>
</dbReference>
<evidence type="ECO:0000259" key="2">
    <source>
        <dbReference type="SMART" id="SM01292"/>
    </source>
</evidence>
<name>A0A6A6UKA5_9PEZI</name>
<feature type="region of interest" description="Disordered" evidence="1">
    <location>
        <begin position="257"/>
        <end position="285"/>
    </location>
</feature>
<protein>
    <recommendedName>
        <fullName evidence="6">N1221-domain-containing protein</fullName>
    </recommendedName>
</protein>
<feature type="region of interest" description="Disordered" evidence="1">
    <location>
        <begin position="17"/>
        <end position="53"/>
    </location>
</feature>
<dbReference type="GO" id="GO:0005829">
    <property type="term" value="C:cytosol"/>
    <property type="evidence" value="ECO:0007669"/>
    <property type="project" value="TreeGrafter"/>
</dbReference>
<dbReference type="Proteomes" id="UP000799302">
    <property type="component" value="Unassembled WGS sequence"/>
</dbReference>
<feature type="domain" description="Far11/STRP C-terminal" evidence="3">
    <location>
        <begin position="591"/>
        <end position="1064"/>
    </location>
</feature>
<feature type="region of interest" description="Disordered" evidence="1">
    <location>
        <begin position="69"/>
        <end position="124"/>
    </location>
</feature>
<reference evidence="4" key="1">
    <citation type="journal article" date="2020" name="Stud. Mycol.">
        <title>101 Dothideomycetes genomes: a test case for predicting lifestyles and emergence of pathogens.</title>
        <authorList>
            <person name="Haridas S."/>
            <person name="Albert R."/>
            <person name="Binder M."/>
            <person name="Bloem J."/>
            <person name="Labutti K."/>
            <person name="Salamov A."/>
            <person name="Andreopoulos B."/>
            <person name="Baker S."/>
            <person name="Barry K."/>
            <person name="Bills G."/>
            <person name="Bluhm B."/>
            <person name="Cannon C."/>
            <person name="Castanera R."/>
            <person name="Culley D."/>
            <person name="Daum C."/>
            <person name="Ezra D."/>
            <person name="Gonzalez J."/>
            <person name="Henrissat B."/>
            <person name="Kuo A."/>
            <person name="Liang C."/>
            <person name="Lipzen A."/>
            <person name="Lutzoni F."/>
            <person name="Magnuson J."/>
            <person name="Mondo S."/>
            <person name="Nolan M."/>
            <person name="Ohm R."/>
            <person name="Pangilinan J."/>
            <person name="Park H.-J."/>
            <person name="Ramirez L."/>
            <person name="Alfaro M."/>
            <person name="Sun H."/>
            <person name="Tritt A."/>
            <person name="Yoshinaga Y."/>
            <person name="Zwiers L.-H."/>
            <person name="Turgeon B."/>
            <person name="Goodwin S."/>
            <person name="Spatafora J."/>
            <person name="Crous P."/>
            <person name="Grigoriev I."/>
        </authorList>
    </citation>
    <scope>NUCLEOTIDE SEQUENCE</scope>
    <source>
        <strain evidence="4">CBS 115976</strain>
    </source>
</reference>
<evidence type="ECO:0000313" key="5">
    <source>
        <dbReference type="Proteomes" id="UP000799302"/>
    </source>
</evidence>
<dbReference type="Pfam" id="PF07923">
    <property type="entry name" value="N1221"/>
    <property type="match status" value="1"/>
</dbReference>
<evidence type="ECO:0000259" key="3">
    <source>
        <dbReference type="SMART" id="SM01293"/>
    </source>
</evidence>
<dbReference type="GO" id="GO:0007010">
    <property type="term" value="P:cytoskeleton organization"/>
    <property type="evidence" value="ECO:0007669"/>
    <property type="project" value="TreeGrafter"/>
</dbReference>